<dbReference type="PANTHER" id="PTHR30250">
    <property type="entry name" value="PST FAMILY PREDICTED COLANIC ACID TRANSPORTER"/>
    <property type="match status" value="1"/>
</dbReference>
<keyword evidence="6 7" id="KW-0472">Membrane</keyword>
<evidence type="ECO:0000256" key="5">
    <source>
        <dbReference type="ARBA" id="ARBA00022989"/>
    </source>
</evidence>
<evidence type="ECO:0000256" key="6">
    <source>
        <dbReference type="ARBA" id="ARBA00023136"/>
    </source>
</evidence>
<feature type="transmembrane region" description="Helical" evidence="7">
    <location>
        <begin position="253"/>
        <end position="273"/>
    </location>
</feature>
<feature type="transmembrane region" description="Helical" evidence="7">
    <location>
        <begin position="302"/>
        <end position="322"/>
    </location>
</feature>
<sequence length="484" mass="49949">MATVSGTGSAHAVNGRALLSSAGWMAASHVVAQGVAYGSLVLLARWLSPDVFGTIAVGTAIVYFAVLLIDRGTWGGIIVQPELDRDMLARAFRRCLRTGIVLAVAMVAAAHAVVDQFASGGDAAAVAALGLCLPLHAISVVPMAVLQRSMQFRRLGGLNAAANILSAAAALLMAMAGFGVWALVARQVLLSGGLAVMSSVLCLRTFRAEGLTADRRRPHLRPADQERWFFVFAVTLVLTLNLDFLVLGESANATVVGLYSLAFTIAMAPCIHLSDQVGKVLFAAAATAPEAVRQRTEQAVQLMSALLLPLLPVGILAAPSVLPAVFGPEWEPMVVPFQILLAAGVGHAIVNCIGEALSGCGHIAFRAKVIVARCVVTLPLLVVLVAFDGMRGAALAQLISLLAYAAIYATAGARRAGTTPAALWRRLRPIALTVGLQTFAGCAVLLAMGGSGDAGMTAACAAGAVGLTVGGPLLFRRVGSVRAR</sequence>
<feature type="transmembrane region" description="Helical" evidence="7">
    <location>
        <begin position="126"/>
        <end position="146"/>
    </location>
</feature>
<keyword evidence="4 7" id="KW-0812">Transmembrane</keyword>
<comment type="similarity">
    <text evidence="2">Belongs to the polysaccharide synthase family.</text>
</comment>
<evidence type="ECO:0000313" key="8">
    <source>
        <dbReference type="EMBL" id="BBY19359.1"/>
    </source>
</evidence>
<dbReference type="GO" id="GO:0005886">
    <property type="term" value="C:plasma membrane"/>
    <property type="evidence" value="ECO:0007669"/>
    <property type="project" value="UniProtKB-SubCell"/>
</dbReference>
<dbReference type="EMBL" id="AP022586">
    <property type="protein sequence ID" value="BBY19359.1"/>
    <property type="molecule type" value="Genomic_DNA"/>
</dbReference>
<evidence type="ECO:0000313" key="9">
    <source>
        <dbReference type="Proteomes" id="UP000466607"/>
    </source>
</evidence>
<keyword evidence="9" id="KW-1185">Reference proteome</keyword>
<accession>A0AAD1IPR2</accession>
<evidence type="ECO:0008006" key="10">
    <source>
        <dbReference type="Google" id="ProtNLM"/>
    </source>
</evidence>
<dbReference type="AlphaFoldDB" id="A0AAD1IPR2"/>
<evidence type="ECO:0000256" key="4">
    <source>
        <dbReference type="ARBA" id="ARBA00022692"/>
    </source>
</evidence>
<dbReference type="PANTHER" id="PTHR30250:SF10">
    <property type="entry name" value="LIPOPOLYSACCHARIDE BIOSYNTHESIS PROTEIN WZXC"/>
    <property type="match status" value="1"/>
</dbReference>
<feature type="transmembrane region" description="Helical" evidence="7">
    <location>
        <begin position="51"/>
        <end position="69"/>
    </location>
</feature>
<keyword evidence="5 7" id="KW-1133">Transmembrane helix</keyword>
<comment type="subcellular location">
    <subcellularLocation>
        <location evidence="1">Cell membrane</location>
        <topology evidence="1">Multi-pass membrane protein</topology>
    </subcellularLocation>
</comment>
<feature type="transmembrane region" description="Helical" evidence="7">
    <location>
        <begin position="95"/>
        <end position="114"/>
    </location>
</feature>
<evidence type="ECO:0000256" key="1">
    <source>
        <dbReference type="ARBA" id="ARBA00004651"/>
    </source>
</evidence>
<feature type="transmembrane region" description="Helical" evidence="7">
    <location>
        <begin position="430"/>
        <end position="448"/>
    </location>
</feature>
<feature type="transmembrane region" description="Helical" evidence="7">
    <location>
        <begin position="369"/>
        <end position="387"/>
    </location>
</feature>
<organism evidence="8 9">
    <name type="scientific">Mycolicibacterium litorale</name>
    <dbReference type="NCBI Taxonomy" id="758802"/>
    <lineage>
        <taxon>Bacteria</taxon>
        <taxon>Bacillati</taxon>
        <taxon>Actinomycetota</taxon>
        <taxon>Actinomycetes</taxon>
        <taxon>Mycobacteriales</taxon>
        <taxon>Mycobacteriaceae</taxon>
        <taxon>Mycolicibacterium</taxon>
    </lineage>
</organism>
<protein>
    <recommendedName>
        <fullName evidence="10">O-antigen/teichoic acid export membrane protein</fullName>
    </recommendedName>
</protein>
<feature type="transmembrane region" description="Helical" evidence="7">
    <location>
        <begin position="454"/>
        <end position="475"/>
    </location>
</feature>
<feature type="transmembrane region" description="Helical" evidence="7">
    <location>
        <begin position="393"/>
        <end position="410"/>
    </location>
</feature>
<feature type="transmembrane region" description="Helical" evidence="7">
    <location>
        <begin position="158"/>
        <end position="182"/>
    </location>
</feature>
<proteinExistence type="inferred from homology"/>
<dbReference type="InterPro" id="IPR050833">
    <property type="entry name" value="Poly_Biosynth_Transport"/>
</dbReference>
<evidence type="ECO:0000256" key="3">
    <source>
        <dbReference type="ARBA" id="ARBA00022475"/>
    </source>
</evidence>
<dbReference type="Proteomes" id="UP000466607">
    <property type="component" value="Chromosome"/>
</dbReference>
<keyword evidence="3" id="KW-1003">Cell membrane</keyword>
<feature type="transmembrane region" description="Helical" evidence="7">
    <location>
        <begin position="334"/>
        <end position="357"/>
    </location>
</feature>
<feature type="transmembrane region" description="Helical" evidence="7">
    <location>
        <begin position="188"/>
        <end position="206"/>
    </location>
</feature>
<name>A0AAD1IPR2_9MYCO</name>
<reference evidence="8 9" key="1">
    <citation type="journal article" date="2019" name="Emerg. Microbes Infect.">
        <title>Comprehensive subspecies identification of 175 nontuberculous mycobacteria species based on 7547 genomic profiles.</title>
        <authorList>
            <person name="Matsumoto Y."/>
            <person name="Kinjo T."/>
            <person name="Motooka D."/>
            <person name="Nabeya D."/>
            <person name="Jung N."/>
            <person name="Uechi K."/>
            <person name="Horii T."/>
            <person name="Iida T."/>
            <person name="Fujita J."/>
            <person name="Nakamura S."/>
        </authorList>
    </citation>
    <scope>NUCLEOTIDE SEQUENCE [LARGE SCALE GENOMIC DNA]</scope>
    <source>
        <strain evidence="8 9">JCM 17423</strain>
    </source>
</reference>
<gene>
    <name evidence="8" type="ORF">MLIT_49510</name>
</gene>
<evidence type="ECO:0000256" key="2">
    <source>
        <dbReference type="ARBA" id="ARBA00007430"/>
    </source>
</evidence>
<feature type="transmembrane region" description="Helical" evidence="7">
    <location>
        <begin position="227"/>
        <end position="247"/>
    </location>
</feature>
<dbReference type="Pfam" id="PF13440">
    <property type="entry name" value="Polysacc_synt_3"/>
    <property type="match status" value="1"/>
</dbReference>
<evidence type="ECO:0000256" key="7">
    <source>
        <dbReference type="SAM" id="Phobius"/>
    </source>
</evidence>